<feature type="compositionally biased region" description="Basic and acidic residues" evidence="6">
    <location>
        <begin position="278"/>
        <end position="287"/>
    </location>
</feature>
<dbReference type="Pfam" id="PF06886">
    <property type="entry name" value="TPX2"/>
    <property type="match status" value="1"/>
</dbReference>
<proteinExistence type="inferred from homology"/>
<dbReference type="EMBL" id="CP144749">
    <property type="protein sequence ID" value="WVZ77460.1"/>
    <property type="molecule type" value="Genomic_DNA"/>
</dbReference>
<evidence type="ECO:0000259" key="7">
    <source>
        <dbReference type="Pfam" id="PF06886"/>
    </source>
</evidence>
<dbReference type="Proteomes" id="UP001341281">
    <property type="component" value="Chromosome 05"/>
</dbReference>
<evidence type="ECO:0000313" key="8">
    <source>
        <dbReference type="EMBL" id="WVZ77460.1"/>
    </source>
</evidence>
<comment type="similarity">
    <text evidence="2">Belongs to the TPX2 family.</text>
</comment>
<evidence type="ECO:0000256" key="1">
    <source>
        <dbReference type="ARBA" id="ARBA00004245"/>
    </source>
</evidence>
<feature type="compositionally biased region" description="Polar residues" evidence="6">
    <location>
        <begin position="337"/>
        <end position="351"/>
    </location>
</feature>
<organism evidence="8 9">
    <name type="scientific">Paspalum notatum var. saurae</name>
    <dbReference type="NCBI Taxonomy" id="547442"/>
    <lineage>
        <taxon>Eukaryota</taxon>
        <taxon>Viridiplantae</taxon>
        <taxon>Streptophyta</taxon>
        <taxon>Embryophyta</taxon>
        <taxon>Tracheophyta</taxon>
        <taxon>Spermatophyta</taxon>
        <taxon>Magnoliopsida</taxon>
        <taxon>Liliopsida</taxon>
        <taxon>Poales</taxon>
        <taxon>Poaceae</taxon>
        <taxon>PACMAD clade</taxon>
        <taxon>Panicoideae</taxon>
        <taxon>Andropogonodae</taxon>
        <taxon>Paspaleae</taxon>
        <taxon>Paspalinae</taxon>
        <taxon>Paspalum</taxon>
    </lineage>
</organism>
<dbReference type="AlphaFoldDB" id="A0AAQ3TPV0"/>
<accession>A0AAQ3TPV0</accession>
<name>A0AAQ3TPV0_PASNO</name>
<dbReference type="PANTHER" id="PTHR31358">
    <property type="entry name" value="PROTEIN WVD2-LIKE 4"/>
    <property type="match status" value="1"/>
</dbReference>
<dbReference type="GO" id="GO:0008017">
    <property type="term" value="F:microtubule binding"/>
    <property type="evidence" value="ECO:0007669"/>
    <property type="project" value="InterPro"/>
</dbReference>
<keyword evidence="5" id="KW-0206">Cytoskeleton</keyword>
<feature type="region of interest" description="Disordered" evidence="6">
    <location>
        <begin position="243"/>
        <end position="395"/>
    </location>
</feature>
<keyword evidence="3" id="KW-0963">Cytoplasm</keyword>
<feature type="region of interest" description="Disordered" evidence="6">
    <location>
        <begin position="14"/>
        <end position="187"/>
    </location>
</feature>
<feature type="compositionally biased region" description="Low complexity" evidence="6">
    <location>
        <begin position="14"/>
        <end position="24"/>
    </location>
</feature>
<sequence length="395" mass="42726">MDDVVDDVIHATGAAAAVEDGASGKPAMPSLGGHGEEEHEEKGNEDNSGESEVINPLEEAGGEATSHPEGRKPRLSKGNQSHGPKAIKSKSPRSGDEGQARRRSPSSSIPKAHVAQVSNGDTVNGSNKDGKSESRPYPKDAALLDDSKEKKKTQKPSGSSIKRDEEESNCESTKPRKTGSTPSYGFTFKCDERSEKRREFYSKLEEKIHARELEISSLQAKSKETEEAELKMLRKSLNFKATPMPSFYKEPTPAKVELKKIPPTRAKSPKLGRSKNKSTPETEEKITMDQPARLSLEEKISQNGVKKSIPSNSAKKIQRKSLPRLPSEETGPLDATACSSSARQSKITTTDAVDAQKTGPATVLSQGTEMKTDSVEPIQAGANPDEQELSEPIVV</sequence>
<keyword evidence="4" id="KW-0493">Microtubule</keyword>
<evidence type="ECO:0000256" key="4">
    <source>
        <dbReference type="ARBA" id="ARBA00022701"/>
    </source>
</evidence>
<dbReference type="InterPro" id="IPR044833">
    <property type="entry name" value="WDL5/6"/>
</dbReference>
<evidence type="ECO:0000256" key="2">
    <source>
        <dbReference type="ARBA" id="ARBA00005885"/>
    </source>
</evidence>
<keyword evidence="9" id="KW-1185">Reference proteome</keyword>
<feature type="compositionally biased region" description="Polar residues" evidence="6">
    <location>
        <begin position="116"/>
        <end position="127"/>
    </location>
</feature>
<feature type="compositionally biased region" description="Polar residues" evidence="6">
    <location>
        <begin position="301"/>
        <end position="315"/>
    </location>
</feature>
<dbReference type="PANTHER" id="PTHR31358:SF29">
    <property type="entry name" value="PROTEIN WVD2-LIKE 5-RELATED"/>
    <property type="match status" value="1"/>
</dbReference>
<dbReference type="InterPro" id="IPR027329">
    <property type="entry name" value="TPX2_C"/>
</dbReference>
<feature type="domain" description="TPX2 C-terminal" evidence="7">
    <location>
        <begin position="186"/>
        <end position="261"/>
    </location>
</feature>
<feature type="compositionally biased region" description="Basic and acidic residues" evidence="6">
    <location>
        <begin position="34"/>
        <end position="45"/>
    </location>
</feature>
<evidence type="ECO:0000256" key="5">
    <source>
        <dbReference type="ARBA" id="ARBA00023212"/>
    </source>
</evidence>
<evidence type="ECO:0000313" key="9">
    <source>
        <dbReference type="Proteomes" id="UP001341281"/>
    </source>
</evidence>
<gene>
    <name evidence="8" type="ORF">U9M48_025322</name>
</gene>
<dbReference type="GO" id="GO:0005874">
    <property type="term" value="C:microtubule"/>
    <property type="evidence" value="ECO:0007669"/>
    <property type="project" value="UniProtKB-KW"/>
</dbReference>
<evidence type="ECO:0000256" key="3">
    <source>
        <dbReference type="ARBA" id="ARBA00022490"/>
    </source>
</evidence>
<reference evidence="8 9" key="1">
    <citation type="submission" date="2024-02" db="EMBL/GenBank/DDBJ databases">
        <title>High-quality chromosome-scale genome assembly of Pensacola bahiagrass (Paspalum notatum Flugge var. saurae).</title>
        <authorList>
            <person name="Vega J.M."/>
            <person name="Podio M."/>
            <person name="Orjuela J."/>
            <person name="Siena L.A."/>
            <person name="Pessino S.C."/>
            <person name="Combes M.C."/>
            <person name="Mariac C."/>
            <person name="Albertini E."/>
            <person name="Pupilli F."/>
            <person name="Ortiz J.P.A."/>
            <person name="Leblanc O."/>
        </authorList>
    </citation>
    <scope>NUCLEOTIDE SEQUENCE [LARGE SCALE GENOMIC DNA]</scope>
    <source>
        <strain evidence="8">R1</strain>
        <tissue evidence="8">Leaf</tissue>
    </source>
</reference>
<comment type="subcellular location">
    <subcellularLocation>
        <location evidence="1">Cytoplasm</location>
        <location evidence="1">Cytoskeleton</location>
    </subcellularLocation>
</comment>
<feature type="compositionally biased region" description="Basic and acidic residues" evidence="6">
    <location>
        <begin position="128"/>
        <end position="138"/>
    </location>
</feature>
<protein>
    <recommendedName>
        <fullName evidence="7">TPX2 C-terminal domain-containing protein</fullName>
    </recommendedName>
</protein>
<evidence type="ECO:0000256" key="6">
    <source>
        <dbReference type="SAM" id="MobiDB-lite"/>
    </source>
</evidence>
<feature type="compositionally biased region" description="Basic residues" evidence="6">
    <location>
        <begin position="267"/>
        <end position="276"/>
    </location>
</feature>